<reference evidence="1 2" key="1">
    <citation type="submission" date="2018-01" db="EMBL/GenBank/DDBJ databases">
        <title>Whole genome sequencing of Histamine producing bacteria.</title>
        <authorList>
            <person name="Butler K."/>
        </authorList>
    </citation>
    <scope>NUCLEOTIDE SEQUENCE [LARGE SCALE GENOMIC DNA]</scope>
    <source>
        <strain evidence="1 2">FS-7.2</strain>
    </source>
</reference>
<evidence type="ECO:0000313" key="2">
    <source>
        <dbReference type="Proteomes" id="UP000241426"/>
    </source>
</evidence>
<gene>
    <name evidence="1" type="ORF">C9J27_05385</name>
</gene>
<dbReference type="EMBL" id="PYNF01000003">
    <property type="protein sequence ID" value="PSV00569.1"/>
    <property type="molecule type" value="Genomic_DNA"/>
</dbReference>
<protein>
    <submittedName>
        <fullName evidence="1">Uncharacterized protein</fullName>
    </submittedName>
</protein>
<name>A0A2T3KLM4_9GAMM</name>
<accession>A0A2T3KLM4</accession>
<dbReference type="AlphaFoldDB" id="A0A2T3KLM4"/>
<sequence>MAIVTVSFSFETSEDHVATIFFCSPSKESRSHNIGEIVDIDDCTYKIINKKYEYSRRLTELEKEVENELSLNVDYLLRRE</sequence>
<comment type="caution">
    <text evidence="1">The sequence shown here is derived from an EMBL/GenBank/DDBJ whole genome shotgun (WGS) entry which is preliminary data.</text>
</comment>
<evidence type="ECO:0000313" key="1">
    <source>
        <dbReference type="EMBL" id="PSV00569.1"/>
    </source>
</evidence>
<dbReference type="Proteomes" id="UP000241426">
    <property type="component" value="Unassembled WGS sequence"/>
</dbReference>
<proteinExistence type="predicted"/>
<organism evidence="1 2">
    <name type="scientific">Photobacterium kishitanii</name>
    <dbReference type="NCBI Taxonomy" id="318456"/>
    <lineage>
        <taxon>Bacteria</taxon>
        <taxon>Pseudomonadati</taxon>
        <taxon>Pseudomonadota</taxon>
        <taxon>Gammaproteobacteria</taxon>
        <taxon>Vibrionales</taxon>
        <taxon>Vibrionaceae</taxon>
        <taxon>Photobacterium</taxon>
    </lineage>
</organism>